<feature type="region of interest" description="Disordered" evidence="21">
    <location>
        <begin position="425"/>
        <end position="501"/>
    </location>
</feature>
<keyword evidence="10 20" id="KW-0175">Coiled coil</keyword>
<evidence type="ECO:0000256" key="17">
    <source>
        <dbReference type="ARBA" id="ARBA00048278"/>
    </source>
</evidence>
<evidence type="ECO:0000256" key="4">
    <source>
        <dbReference type="ARBA" id="ARBA00014681"/>
    </source>
</evidence>
<dbReference type="InterPro" id="IPR028564">
    <property type="entry name" value="MT_TRM10-typ"/>
</dbReference>
<comment type="catalytic activity">
    <reaction evidence="18">
        <text>guanosine(9) in tRNA + S-adenosyl-L-methionine = N(1)-methylguanosine(9) in tRNA + S-adenosyl-L-homocysteine + H(+)</text>
        <dbReference type="Rhea" id="RHEA:43156"/>
        <dbReference type="Rhea" id="RHEA-COMP:10367"/>
        <dbReference type="Rhea" id="RHEA-COMP:10368"/>
        <dbReference type="ChEBI" id="CHEBI:15378"/>
        <dbReference type="ChEBI" id="CHEBI:57856"/>
        <dbReference type="ChEBI" id="CHEBI:59789"/>
        <dbReference type="ChEBI" id="CHEBI:73542"/>
        <dbReference type="ChEBI" id="CHEBI:74269"/>
        <dbReference type="EC" id="2.1.1.221"/>
    </reaction>
</comment>
<evidence type="ECO:0000256" key="7">
    <source>
        <dbReference type="ARBA" id="ARBA00022691"/>
    </source>
</evidence>
<protein>
    <recommendedName>
        <fullName evidence="4">tRNA methyltransferase 10 homolog C</fullName>
        <ecNumber evidence="2">2.1.1.218</ecNumber>
        <ecNumber evidence="3">2.1.1.221</ecNumber>
    </recommendedName>
    <alternativeName>
        <fullName evidence="14">Mitochondrial ribonuclease P protein 1</fullName>
    </alternativeName>
    <alternativeName>
        <fullName evidence="13">RNA (guanine-9-)-methyltransferase domain-containing protein 1</fullName>
    </alternativeName>
    <alternativeName>
        <fullName evidence="15">mRNA methyladenosine-N(1)-methyltransferase</fullName>
    </alternativeName>
    <alternativeName>
        <fullName evidence="16">tRNA (adenine(9)-N(1))-methyltransferase</fullName>
    </alternativeName>
    <alternativeName>
        <fullName evidence="12">tRNA (guanine(9)-N(1))-methyltransferase</fullName>
    </alternativeName>
</protein>
<feature type="compositionally biased region" description="Polar residues" evidence="21">
    <location>
        <begin position="470"/>
        <end position="483"/>
    </location>
</feature>
<keyword evidence="6" id="KW-0808">Transferase</keyword>
<dbReference type="PANTHER" id="PTHR13563">
    <property type="entry name" value="TRNA (GUANINE-9-) METHYLTRANSFERASE"/>
    <property type="match status" value="1"/>
</dbReference>
<comment type="catalytic activity">
    <reaction evidence="19">
        <text>an adenosine in mRNA + S-adenosyl-L-methionine = an N(1)-methyladenosine in mRNA + S-adenosyl-L-homocysteine + H(+)</text>
        <dbReference type="Rhea" id="RHEA:55392"/>
        <dbReference type="Rhea" id="RHEA-COMP:12414"/>
        <dbReference type="Rhea" id="RHEA-COMP:12415"/>
        <dbReference type="ChEBI" id="CHEBI:15378"/>
        <dbReference type="ChEBI" id="CHEBI:57856"/>
        <dbReference type="ChEBI" id="CHEBI:59789"/>
        <dbReference type="ChEBI" id="CHEBI:74411"/>
        <dbReference type="ChEBI" id="CHEBI:74491"/>
    </reaction>
</comment>
<evidence type="ECO:0000256" key="11">
    <source>
        <dbReference type="ARBA" id="ARBA00023128"/>
    </source>
</evidence>
<evidence type="ECO:0000256" key="13">
    <source>
        <dbReference type="ARBA" id="ARBA00029803"/>
    </source>
</evidence>
<feature type="coiled-coil region" evidence="20">
    <location>
        <begin position="165"/>
        <end position="192"/>
    </location>
</feature>
<sequence length="501" mass="58242">MLRLFANRGFYELCKASHFAAACVTKRQVTRFLPVSSTSHPRLHIPARPFNTGIPGRKDALQTKEDIPEDTKTLDLDKWKSVMRAQASEEKQVSDKEEACDDNDDLTEPGVDSKDNSLEESRDLVAMWRQAGKLVPEEMTDEEVRALAELTTKSSRRKYLRHLSIKEGHKKFRKEKQEKKKAEREVTREELLPKEDVELGNQLFLKLWDRTIDKHTAWRSVQAMRFGQPLVFDMSYASAMARRELENTVHQLMEVESWNRRDTEPYNLHLCNLQADGTYQKELLKQYGADVWDRMLINSSDKHYIDLFPREQLVYLTADSPNILRTFDHSKVYIIGALVDRSSQPGLSLANAKRLNLATARLPLDQYLHWQIGAKNLTLDQMMRIMLSIKETGKWEEALKFVPKRKFDGFHHERTQQEIPQNRVKGNYRPREDGEKPFRSGERTFHNEGQSLYKTHKESGFSGSDREKISQPSATSVRTSFESNIEGRRNDGKGKVWWNDE</sequence>
<evidence type="ECO:0000256" key="19">
    <source>
        <dbReference type="ARBA" id="ARBA00048481"/>
    </source>
</evidence>
<evidence type="ECO:0000256" key="21">
    <source>
        <dbReference type="SAM" id="MobiDB-lite"/>
    </source>
</evidence>
<dbReference type="CTD" id="54931"/>
<organism evidence="23 24">
    <name type="scientific">Gymnodraco acuticeps</name>
    <name type="common">Antarctic dragonfish</name>
    <dbReference type="NCBI Taxonomy" id="8218"/>
    <lineage>
        <taxon>Eukaryota</taxon>
        <taxon>Metazoa</taxon>
        <taxon>Chordata</taxon>
        <taxon>Craniata</taxon>
        <taxon>Vertebrata</taxon>
        <taxon>Euteleostomi</taxon>
        <taxon>Actinopterygii</taxon>
        <taxon>Neopterygii</taxon>
        <taxon>Teleostei</taxon>
        <taxon>Neoteleostei</taxon>
        <taxon>Acanthomorphata</taxon>
        <taxon>Eupercaria</taxon>
        <taxon>Perciformes</taxon>
        <taxon>Notothenioidei</taxon>
        <taxon>Bathydraconidae</taxon>
        <taxon>Gymnodraco</taxon>
    </lineage>
</organism>
<feature type="domain" description="SAM-dependent MTase TRM10-type" evidence="22">
    <location>
        <begin position="216"/>
        <end position="409"/>
    </location>
</feature>
<dbReference type="AlphaFoldDB" id="A0A6P8VE37"/>
<dbReference type="KEGG" id="gacu:117548198"/>
<comment type="catalytic activity">
    <reaction evidence="17">
        <text>adenosine(9) in tRNA + S-adenosyl-L-methionine = N(1)-methyladenosine(9) in tRNA + S-adenosyl-L-homocysteine + H(+)</text>
        <dbReference type="Rhea" id="RHEA:43148"/>
        <dbReference type="Rhea" id="RHEA-COMP:10363"/>
        <dbReference type="Rhea" id="RHEA-COMP:10364"/>
        <dbReference type="ChEBI" id="CHEBI:15378"/>
        <dbReference type="ChEBI" id="CHEBI:57856"/>
        <dbReference type="ChEBI" id="CHEBI:59789"/>
        <dbReference type="ChEBI" id="CHEBI:74411"/>
        <dbReference type="ChEBI" id="CHEBI:74491"/>
        <dbReference type="EC" id="2.1.1.218"/>
    </reaction>
</comment>
<evidence type="ECO:0000256" key="9">
    <source>
        <dbReference type="ARBA" id="ARBA00022946"/>
    </source>
</evidence>
<dbReference type="InterPro" id="IPR007356">
    <property type="entry name" value="tRNA_m1G_MeTrfase_euk"/>
</dbReference>
<proteinExistence type="predicted"/>
<evidence type="ECO:0000256" key="20">
    <source>
        <dbReference type="SAM" id="Coils"/>
    </source>
</evidence>
<accession>A0A6P8VE37</accession>
<dbReference type="GO" id="GO:0097745">
    <property type="term" value="P:mitochondrial tRNA 5'-end processing"/>
    <property type="evidence" value="ECO:0007669"/>
    <property type="project" value="TreeGrafter"/>
</dbReference>
<dbReference type="EC" id="2.1.1.221" evidence="3"/>
<evidence type="ECO:0000256" key="16">
    <source>
        <dbReference type="ARBA" id="ARBA00033019"/>
    </source>
</evidence>
<dbReference type="PROSITE" id="PS51675">
    <property type="entry name" value="SAM_MT_TRM10"/>
    <property type="match status" value="1"/>
</dbReference>
<gene>
    <name evidence="24" type="primary">trmt10c</name>
</gene>
<dbReference type="PANTHER" id="PTHR13563:SF5">
    <property type="entry name" value="TRNA METHYLTRANSFERASE 10 HOMOLOG C"/>
    <property type="match status" value="1"/>
</dbReference>
<dbReference type="Gene3D" id="3.40.1280.30">
    <property type="match status" value="1"/>
</dbReference>
<keyword evidence="23" id="KW-1185">Reference proteome</keyword>
<feature type="compositionally biased region" description="Basic and acidic residues" evidence="21">
    <location>
        <begin position="87"/>
        <end position="97"/>
    </location>
</feature>
<evidence type="ECO:0000256" key="1">
    <source>
        <dbReference type="ARBA" id="ARBA00004173"/>
    </source>
</evidence>
<reference evidence="24" key="1">
    <citation type="submission" date="2025-08" db="UniProtKB">
        <authorList>
            <consortium name="RefSeq"/>
        </authorList>
    </citation>
    <scope>IDENTIFICATION</scope>
</reference>
<dbReference type="InterPro" id="IPR038459">
    <property type="entry name" value="MT_TRM10-typ_sf"/>
</dbReference>
<dbReference type="GO" id="GO:0032259">
    <property type="term" value="P:methylation"/>
    <property type="evidence" value="ECO:0007669"/>
    <property type="project" value="UniProtKB-KW"/>
</dbReference>
<dbReference type="GO" id="GO:0005739">
    <property type="term" value="C:mitochondrion"/>
    <property type="evidence" value="ECO:0007669"/>
    <property type="project" value="UniProtKB-SubCell"/>
</dbReference>
<evidence type="ECO:0000259" key="22">
    <source>
        <dbReference type="PROSITE" id="PS51675"/>
    </source>
</evidence>
<dbReference type="GO" id="GO:0052905">
    <property type="term" value="F:tRNA (guanosine(9)-N1)-methyltransferase activity"/>
    <property type="evidence" value="ECO:0007669"/>
    <property type="project" value="UniProtKB-EC"/>
</dbReference>
<evidence type="ECO:0000256" key="2">
    <source>
        <dbReference type="ARBA" id="ARBA00012794"/>
    </source>
</evidence>
<evidence type="ECO:0000256" key="10">
    <source>
        <dbReference type="ARBA" id="ARBA00023054"/>
    </source>
</evidence>
<dbReference type="GO" id="GO:0005654">
    <property type="term" value="C:nucleoplasm"/>
    <property type="evidence" value="ECO:0007669"/>
    <property type="project" value="TreeGrafter"/>
</dbReference>
<keyword evidence="9" id="KW-0809">Transit peptide</keyword>
<dbReference type="GO" id="GO:0160106">
    <property type="term" value="F:tRNA (adenine(9)-N1)-methyltransferase activity"/>
    <property type="evidence" value="ECO:0007669"/>
    <property type="project" value="UniProtKB-EC"/>
</dbReference>
<evidence type="ECO:0000256" key="15">
    <source>
        <dbReference type="ARBA" id="ARBA00031759"/>
    </source>
</evidence>
<comment type="subcellular location">
    <subcellularLocation>
        <location evidence="1">Mitochondrion</location>
    </subcellularLocation>
</comment>
<feature type="compositionally biased region" description="Basic and acidic residues" evidence="21">
    <location>
        <begin position="429"/>
        <end position="446"/>
    </location>
</feature>
<dbReference type="GO" id="GO:0000049">
    <property type="term" value="F:tRNA binding"/>
    <property type="evidence" value="ECO:0007669"/>
    <property type="project" value="TreeGrafter"/>
</dbReference>
<evidence type="ECO:0000256" key="5">
    <source>
        <dbReference type="ARBA" id="ARBA00022603"/>
    </source>
</evidence>
<feature type="compositionally biased region" description="Acidic residues" evidence="21">
    <location>
        <begin position="98"/>
        <end position="107"/>
    </location>
</feature>
<evidence type="ECO:0000313" key="23">
    <source>
        <dbReference type="Proteomes" id="UP000515161"/>
    </source>
</evidence>
<evidence type="ECO:0000256" key="18">
    <source>
        <dbReference type="ARBA" id="ARBA00048434"/>
    </source>
</evidence>
<keyword evidence="5 24" id="KW-0489">Methyltransferase</keyword>
<dbReference type="InParanoid" id="A0A6P8VE37"/>
<dbReference type="FunCoup" id="A0A6P8VE37">
    <property type="interactions" value="1383"/>
</dbReference>
<evidence type="ECO:0000256" key="8">
    <source>
        <dbReference type="ARBA" id="ARBA00022694"/>
    </source>
</evidence>
<name>A0A6P8VE37_GYMAC</name>
<dbReference type="OrthoDB" id="9976048at2759"/>
<feature type="region of interest" description="Disordered" evidence="21">
    <location>
        <begin position="87"/>
        <end position="119"/>
    </location>
</feature>
<keyword evidence="7" id="KW-0949">S-adenosyl-L-methionine</keyword>
<dbReference type="GeneID" id="117548198"/>
<evidence type="ECO:0000256" key="3">
    <source>
        <dbReference type="ARBA" id="ARBA00012797"/>
    </source>
</evidence>
<keyword evidence="11" id="KW-0496">Mitochondrion</keyword>
<dbReference type="CDD" id="cd18102">
    <property type="entry name" value="Trm10_MRRP1"/>
    <property type="match status" value="1"/>
</dbReference>
<evidence type="ECO:0000256" key="12">
    <source>
        <dbReference type="ARBA" id="ARBA00029727"/>
    </source>
</evidence>
<dbReference type="RefSeq" id="XP_034075217.1">
    <property type="nucleotide sequence ID" value="XM_034219326.1"/>
</dbReference>
<keyword evidence="8" id="KW-0819">tRNA processing</keyword>
<evidence type="ECO:0000256" key="14">
    <source>
        <dbReference type="ARBA" id="ARBA00030623"/>
    </source>
</evidence>
<dbReference type="FunFam" id="3.40.1280.30:FF:000003">
    <property type="entry name" value="tRNA methyltransferase 10C, mitochondrial RNase P subunit"/>
    <property type="match status" value="1"/>
</dbReference>
<dbReference type="InterPro" id="IPR025812">
    <property type="entry name" value="Trm10_C_MTase_dom"/>
</dbReference>
<feature type="compositionally biased region" description="Basic and acidic residues" evidence="21">
    <location>
        <begin position="485"/>
        <end position="494"/>
    </location>
</feature>
<dbReference type="Proteomes" id="UP000515161">
    <property type="component" value="Unplaced"/>
</dbReference>
<evidence type="ECO:0000313" key="24">
    <source>
        <dbReference type="RefSeq" id="XP_034075217.1"/>
    </source>
</evidence>
<evidence type="ECO:0000256" key="6">
    <source>
        <dbReference type="ARBA" id="ARBA00022679"/>
    </source>
</evidence>
<feature type="compositionally biased region" description="Basic and acidic residues" evidence="21">
    <location>
        <begin position="455"/>
        <end position="469"/>
    </location>
</feature>
<dbReference type="GO" id="GO:0070131">
    <property type="term" value="P:positive regulation of mitochondrial translation"/>
    <property type="evidence" value="ECO:0007669"/>
    <property type="project" value="TreeGrafter"/>
</dbReference>
<dbReference type="EC" id="2.1.1.218" evidence="2"/>